<sequence length="255" mass="27432">MDAPLDAPALAEVLPALEKPSPNELCADDEAGVGPDDAIVWLELAFEELLLETPATALDPDAVTVEKPPEALVLPENPLQVALNWLDTPDKLLEVLLESPLLVPLLTLLVAPLKLEAVDVPVAVERTPEALVVLEAYEPVFRTLEPLEPLEPLVAVVALAALEAEFRAEVVVSWLEIPLEVLERSKDEDPAPIDEAETLLGRAPELPETPYLDAPLDALDAPLAEMLPSEPVKVVAGKPVKPVELAWPEVTGTEM</sequence>
<reference evidence="1" key="1">
    <citation type="journal article" date="2021" name="Open Biol.">
        <title>Shared evolutionary footprints suggest mitochondrial oxidative damage underlies multiple complex I losses in fungi.</title>
        <authorList>
            <person name="Schikora-Tamarit M.A."/>
            <person name="Marcet-Houben M."/>
            <person name="Nosek J."/>
            <person name="Gabaldon T."/>
        </authorList>
    </citation>
    <scope>NUCLEOTIDE SEQUENCE</scope>
    <source>
        <strain evidence="1">NCAIM Y.01608</strain>
    </source>
</reference>
<dbReference type="AlphaFoldDB" id="A0A9P8NUU4"/>
<protein>
    <submittedName>
        <fullName evidence="1">Uncharacterized protein</fullName>
    </submittedName>
</protein>
<name>A0A9P8NUU4_9ASCO</name>
<comment type="caution">
    <text evidence="1">The sequence shown here is derived from an EMBL/GenBank/DDBJ whole genome shotgun (WGS) entry which is preliminary data.</text>
</comment>
<dbReference type="EMBL" id="JAEUBD010001504">
    <property type="protein sequence ID" value="KAH3659950.1"/>
    <property type="molecule type" value="Genomic_DNA"/>
</dbReference>
<evidence type="ECO:0000313" key="1">
    <source>
        <dbReference type="EMBL" id="KAH3659950.1"/>
    </source>
</evidence>
<gene>
    <name evidence="1" type="ORF">OGATHE_005995</name>
</gene>
<keyword evidence="2" id="KW-1185">Reference proteome</keyword>
<organism evidence="1 2">
    <name type="scientific">Ogataea polymorpha</name>
    <dbReference type="NCBI Taxonomy" id="460523"/>
    <lineage>
        <taxon>Eukaryota</taxon>
        <taxon>Fungi</taxon>
        <taxon>Dikarya</taxon>
        <taxon>Ascomycota</taxon>
        <taxon>Saccharomycotina</taxon>
        <taxon>Pichiomycetes</taxon>
        <taxon>Pichiales</taxon>
        <taxon>Pichiaceae</taxon>
        <taxon>Ogataea</taxon>
    </lineage>
</organism>
<dbReference type="Proteomes" id="UP000788993">
    <property type="component" value="Unassembled WGS sequence"/>
</dbReference>
<proteinExistence type="predicted"/>
<accession>A0A9P8NUU4</accession>
<reference evidence="1" key="2">
    <citation type="submission" date="2021-01" db="EMBL/GenBank/DDBJ databases">
        <authorList>
            <person name="Schikora-Tamarit M.A."/>
        </authorList>
    </citation>
    <scope>NUCLEOTIDE SEQUENCE</scope>
    <source>
        <strain evidence="1">NCAIM Y.01608</strain>
    </source>
</reference>
<evidence type="ECO:0000313" key="2">
    <source>
        <dbReference type="Proteomes" id="UP000788993"/>
    </source>
</evidence>